<feature type="transmembrane region" description="Helical" evidence="1">
    <location>
        <begin position="127"/>
        <end position="149"/>
    </location>
</feature>
<reference evidence="2" key="1">
    <citation type="submission" date="2016-09" db="EMBL/GenBank/DDBJ databases">
        <authorList>
            <person name="Capua I."/>
            <person name="De Benedictis P."/>
            <person name="Joannis T."/>
            <person name="Lombin L.H."/>
            <person name="Cattoli G."/>
        </authorList>
    </citation>
    <scope>NUCLEOTIDE SEQUENCE</scope>
    <source>
        <strain evidence="2">B9</strain>
    </source>
</reference>
<dbReference type="RefSeq" id="WP_340526031.1">
    <property type="nucleotide sequence ID" value="NZ_FMSH01000246.1"/>
</dbReference>
<protein>
    <submittedName>
        <fullName evidence="2">Antigen polymerase</fullName>
    </submittedName>
</protein>
<accession>A0A1K0IU45</accession>
<feature type="transmembrane region" description="Helical" evidence="1">
    <location>
        <begin position="96"/>
        <end position="115"/>
    </location>
</feature>
<proteinExistence type="predicted"/>
<dbReference type="Pfam" id="PF14296">
    <property type="entry name" value="O-ag_pol_Wzy"/>
    <property type="match status" value="1"/>
</dbReference>
<dbReference type="AlphaFoldDB" id="A0A1K0IU45"/>
<keyword evidence="1" id="KW-1133">Transmembrane helix</keyword>
<dbReference type="EMBL" id="FMSH01000246">
    <property type="protein sequence ID" value="SCU76510.1"/>
    <property type="molecule type" value="Genomic_DNA"/>
</dbReference>
<gene>
    <name evidence="2" type="ORF">CNECB9_320028</name>
</gene>
<feature type="transmembrane region" description="Helical" evidence="1">
    <location>
        <begin position="54"/>
        <end position="76"/>
    </location>
</feature>
<feature type="transmembrane region" description="Helical" evidence="1">
    <location>
        <begin position="370"/>
        <end position="391"/>
    </location>
</feature>
<sequence>MPNFFFLATVALVIANLISGAYGVLAWQEPITALTFFVCIYRVSKASSSRINPAMLLCLTTTLFLLSRFLITYFFGWSDYRYGDWFRMGPMNDHTVALSLCGISLFLCGIALSAGKLGNVPVRNDQSLGAFALRSGLALLPFALYRVYINIDTWRNGDYLALYKYGGPSGIPYALGGWLIFCVFMYLASRPKQRSAFMAYGFGLVLCVLDMLKGARGIPMAQIIALTWLLVTTQELKVSWWKAACAGIGLAIVADIVGRVRVGIPVATAISSDPFETLFGFAYGQGVSLIFIESTATHLVRFTPVDGLRATFATFLDGYHRMLGDLAAGQTLEFVKHTASLAHRISFIVDPKMYLEGKGMGGSAVAESLLYSRLFGPLVAGLFTGMCLRLLHRVARASPLGLFVFAATLPFFLLLPRENQLLFVVPMLKASLFATIFYVIAKFHVRQPA</sequence>
<keyword evidence="1" id="KW-0472">Membrane</keyword>
<feature type="transmembrane region" description="Helical" evidence="1">
    <location>
        <begin position="421"/>
        <end position="441"/>
    </location>
</feature>
<evidence type="ECO:0000256" key="1">
    <source>
        <dbReference type="SAM" id="Phobius"/>
    </source>
</evidence>
<feature type="transmembrane region" description="Helical" evidence="1">
    <location>
        <begin position="398"/>
        <end position="415"/>
    </location>
</feature>
<feature type="transmembrane region" description="Helical" evidence="1">
    <location>
        <begin position="195"/>
        <end position="212"/>
    </location>
</feature>
<name>A0A1K0IU45_CUPNE</name>
<keyword evidence="1" id="KW-0812">Transmembrane</keyword>
<feature type="transmembrane region" description="Helical" evidence="1">
    <location>
        <begin position="169"/>
        <end position="188"/>
    </location>
</feature>
<evidence type="ECO:0000313" key="2">
    <source>
        <dbReference type="EMBL" id="SCU76510.1"/>
    </source>
</evidence>
<dbReference type="InterPro" id="IPR029468">
    <property type="entry name" value="O-ag_pol_Wzy"/>
</dbReference>
<organism evidence="2">
    <name type="scientific">Cupriavidus necator</name>
    <name type="common">Alcaligenes eutrophus</name>
    <name type="synonym">Ralstonia eutropha</name>
    <dbReference type="NCBI Taxonomy" id="106590"/>
    <lineage>
        <taxon>Bacteria</taxon>
        <taxon>Pseudomonadati</taxon>
        <taxon>Pseudomonadota</taxon>
        <taxon>Betaproteobacteria</taxon>
        <taxon>Burkholderiales</taxon>
        <taxon>Burkholderiaceae</taxon>
        <taxon>Cupriavidus</taxon>
    </lineage>
</organism>